<dbReference type="EMBL" id="KB469296">
    <property type="protein sequence ID" value="EPQ61398.1"/>
    <property type="molecule type" value="Genomic_DNA"/>
</dbReference>
<evidence type="ECO:0000256" key="2">
    <source>
        <dbReference type="ARBA" id="ARBA00022980"/>
    </source>
</evidence>
<dbReference type="GO" id="GO:0005739">
    <property type="term" value="C:mitochondrion"/>
    <property type="evidence" value="ECO:0007669"/>
    <property type="project" value="UniProtKB-SubCell"/>
</dbReference>
<evidence type="ECO:0000256" key="3">
    <source>
        <dbReference type="ARBA" id="ARBA00023128"/>
    </source>
</evidence>
<dbReference type="eggNOG" id="ENOG502RSEW">
    <property type="taxonomic scope" value="Eukaryota"/>
</dbReference>
<proteinExistence type="predicted"/>
<gene>
    <name evidence="6" type="ORF">GLOTRDRAFT_29854</name>
</gene>
<dbReference type="Proteomes" id="UP000030669">
    <property type="component" value="Unassembled WGS sequence"/>
</dbReference>
<dbReference type="InterPro" id="IPR036249">
    <property type="entry name" value="Thioredoxin-like_sf"/>
</dbReference>
<evidence type="ECO:0000313" key="6">
    <source>
        <dbReference type="EMBL" id="EPQ61398.1"/>
    </source>
</evidence>
<evidence type="ECO:0000313" key="7">
    <source>
        <dbReference type="Proteomes" id="UP000030669"/>
    </source>
</evidence>
<dbReference type="GO" id="GO:0005840">
    <property type="term" value="C:ribosome"/>
    <property type="evidence" value="ECO:0007669"/>
    <property type="project" value="UniProtKB-KW"/>
</dbReference>
<keyword evidence="4" id="KW-0687">Ribonucleoprotein</keyword>
<dbReference type="GO" id="GO:0003735">
    <property type="term" value="F:structural constituent of ribosome"/>
    <property type="evidence" value="ECO:0007669"/>
    <property type="project" value="InterPro"/>
</dbReference>
<organism evidence="6 7">
    <name type="scientific">Gloeophyllum trabeum (strain ATCC 11539 / FP-39264 / Madison 617)</name>
    <name type="common">Brown rot fungus</name>
    <dbReference type="NCBI Taxonomy" id="670483"/>
    <lineage>
        <taxon>Eukaryota</taxon>
        <taxon>Fungi</taxon>
        <taxon>Dikarya</taxon>
        <taxon>Basidiomycota</taxon>
        <taxon>Agaricomycotina</taxon>
        <taxon>Agaricomycetes</taxon>
        <taxon>Gloeophyllales</taxon>
        <taxon>Gloeophyllaceae</taxon>
        <taxon>Gloeophyllum</taxon>
    </lineage>
</organism>
<comment type="subcellular location">
    <subcellularLocation>
        <location evidence="1">Mitochondrion</location>
    </subcellularLocation>
</comment>
<dbReference type="PANTHER" id="PTHR13274">
    <property type="entry name" value="MITOCHONDRIAL RIBOSOMAL PROTEIN S25"/>
    <property type="match status" value="1"/>
</dbReference>
<reference evidence="6 7" key="1">
    <citation type="journal article" date="2012" name="Science">
        <title>The Paleozoic origin of enzymatic lignin decomposition reconstructed from 31 fungal genomes.</title>
        <authorList>
            <person name="Floudas D."/>
            <person name="Binder M."/>
            <person name="Riley R."/>
            <person name="Barry K."/>
            <person name="Blanchette R.A."/>
            <person name="Henrissat B."/>
            <person name="Martinez A.T."/>
            <person name="Otillar R."/>
            <person name="Spatafora J.W."/>
            <person name="Yadav J.S."/>
            <person name="Aerts A."/>
            <person name="Benoit I."/>
            <person name="Boyd A."/>
            <person name="Carlson A."/>
            <person name="Copeland A."/>
            <person name="Coutinho P.M."/>
            <person name="de Vries R.P."/>
            <person name="Ferreira P."/>
            <person name="Findley K."/>
            <person name="Foster B."/>
            <person name="Gaskell J."/>
            <person name="Glotzer D."/>
            <person name="Gorecki P."/>
            <person name="Heitman J."/>
            <person name="Hesse C."/>
            <person name="Hori C."/>
            <person name="Igarashi K."/>
            <person name="Jurgens J.A."/>
            <person name="Kallen N."/>
            <person name="Kersten P."/>
            <person name="Kohler A."/>
            <person name="Kuees U."/>
            <person name="Kumar T.K.A."/>
            <person name="Kuo A."/>
            <person name="LaButti K."/>
            <person name="Larrondo L.F."/>
            <person name="Lindquist E."/>
            <person name="Ling A."/>
            <person name="Lombard V."/>
            <person name="Lucas S."/>
            <person name="Lundell T."/>
            <person name="Martin R."/>
            <person name="McLaughlin D.J."/>
            <person name="Morgenstern I."/>
            <person name="Morin E."/>
            <person name="Murat C."/>
            <person name="Nagy L.G."/>
            <person name="Nolan M."/>
            <person name="Ohm R.A."/>
            <person name="Patyshakuliyeva A."/>
            <person name="Rokas A."/>
            <person name="Ruiz-Duenas F.J."/>
            <person name="Sabat G."/>
            <person name="Salamov A."/>
            <person name="Samejima M."/>
            <person name="Schmutz J."/>
            <person name="Slot J.C."/>
            <person name="St John F."/>
            <person name="Stenlid J."/>
            <person name="Sun H."/>
            <person name="Sun S."/>
            <person name="Syed K."/>
            <person name="Tsang A."/>
            <person name="Wiebenga A."/>
            <person name="Young D."/>
            <person name="Pisabarro A."/>
            <person name="Eastwood D.C."/>
            <person name="Martin F."/>
            <person name="Cullen D."/>
            <person name="Grigoriev I.V."/>
            <person name="Hibbett D.S."/>
        </authorList>
    </citation>
    <scope>NUCLEOTIDE SEQUENCE [LARGE SCALE GENOMIC DNA]</scope>
    <source>
        <strain evidence="6 7">ATCC 11539</strain>
    </source>
</reference>
<name>S7QPE4_GLOTA</name>
<dbReference type="PANTHER" id="PTHR13274:SF2">
    <property type="entry name" value="SMALL RIBOSOMAL SUBUNIT PROTEIN MS25"/>
    <property type="match status" value="1"/>
</dbReference>
<dbReference type="KEGG" id="gtr:GLOTRDRAFT_29854"/>
<evidence type="ECO:0000256" key="5">
    <source>
        <dbReference type="SAM" id="MobiDB-lite"/>
    </source>
</evidence>
<dbReference type="OMA" id="YAFRNDH"/>
<dbReference type="InterPro" id="IPR040049">
    <property type="entry name" value="Ribosomal_mS25/mL61"/>
</dbReference>
<dbReference type="GeneID" id="19305291"/>
<evidence type="ECO:0000256" key="1">
    <source>
        <dbReference type="ARBA" id="ARBA00004173"/>
    </source>
</evidence>
<keyword evidence="3" id="KW-0496">Mitochondrion</keyword>
<keyword evidence="2" id="KW-0689">Ribosomal protein</keyword>
<dbReference type="AlphaFoldDB" id="S7QPE4"/>
<evidence type="ECO:0000256" key="4">
    <source>
        <dbReference type="ARBA" id="ARBA00023274"/>
    </source>
</evidence>
<dbReference type="HOGENOM" id="CLU_103441_1_0_1"/>
<sequence>MPRKPKTIPGPSRLSKILEQLRKPPVPALANVRGLTLTYALRNDDFGARHFVKESLPRIRYANPAMDIKVNKLPKGPEDKWEPTMELQLRGGQTKTLNLAGKWSTSIFEELMNTAGGESWEEWKKERQAKGLPIIEGLEAAKFQEKMREQRLSEQPTRPRKAKSEEVDPLANLQTKTGAAAILP</sequence>
<dbReference type="STRING" id="670483.S7QPE4"/>
<protein>
    <submittedName>
        <fullName evidence="6">Uncharacterized protein</fullName>
    </submittedName>
</protein>
<feature type="region of interest" description="Disordered" evidence="5">
    <location>
        <begin position="145"/>
        <end position="184"/>
    </location>
</feature>
<accession>S7QPE4</accession>
<dbReference type="RefSeq" id="XP_007860153.1">
    <property type="nucleotide sequence ID" value="XM_007861962.1"/>
</dbReference>
<keyword evidence="7" id="KW-1185">Reference proteome</keyword>
<dbReference type="SUPFAM" id="SSF52833">
    <property type="entry name" value="Thioredoxin-like"/>
    <property type="match status" value="1"/>
</dbReference>
<dbReference type="OrthoDB" id="1696305at2759"/>
<dbReference type="GO" id="GO:1990904">
    <property type="term" value="C:ribonucleoprotein complex"/>
    <property type="evidence" value="ECO:0007669"/>
    <property type="project" value="UniProtKB-KW"/>
</dbReference>